<proteinExistence type="predicted"/>
<protein>
    <submittedName>
        <fullName evidence="1">Uncharacterized protein</fullName>
    </submittedName>
</protein>
<name>U5L4W8_9BACI</name>
<evidence type="ECO:0000313" key="1">
    <source>
        <dbReference type="EMBL" id="AGX02278.1"/>
    </source>
</evidence>
<dbReference type="AlphaFoldDB" id="U5L4W8"/>
<organism evidence="1 2">
    <name type="scientific">Bacillus infantis NRRL B-14911</name>
    <dbReference type="NCBI Taxonomy" id="1367477"/>
    <lineage>
        <taxon>Bacteria</taxon>
        <taxon>Bacillati</taxon>
        <taxon>Bacillota</taxon>
        <taxon>Bacilli</taxon>
        <taxon>Bacillales</taxon>
        <taxon>Bacillaceae</taxon>
        <taxon>Bacillus</taxon>
    </lineage>
</organism>
<sequence length="42" mass="5144">MRAYYLDIDRLLDETSELQEENIFYAIGQFEIDKLLESTRDW</sequence>
<dbReference type="PATRIC" id="fig|1367477.3.peg.246"/>
<reference evidence="1 2" key="1">
    <citation type="submission" date="2013-07" db="EMBL/GenBank/DDBJ databases">
        <title>Complete genome sequence of Bacillus infantis NRRL B-14911 that has potential to induce cardiac disease by antigenic mimicry.</title>
        <authorList>
            <person name="Massilamany C."/>
            <person name="Smith T.P.L."/>
            <person name="Loy J.D."/>
            <person name="Barletta R."/>
            <person name="Reddy J."/>
        </authorList>
    </citation>
    <scope>NUCLEOTIDE SEQUENCE [LARGE SCALE GENOMIC DNA]</scope>
    <source>
        <strain evidence="1 2">NRRL B-14911</strain>
    </source>
</reference>
<dbReference type="HOGENOM" id="CLU_218614_0_0_9"/>
<accession>U5L4W8</accession>
<dbReference type="KEGG" id="bif:N288_01460"/>
<dbReference type="STRING" id="1367477.N288_01460"/>
<dbReference type="EMBL" id="CP006643">
    <property type="protein sequence ID" value="AGX02278.1"/>
    <property type="molecule type" value="Genomic_DNA"/>
</dbReference>
<dbReference type="RefSeq" id="WP_009795771.1">
    <property type="nucleotide sequence ID" value="NC_022524.1"/>
</dbReference>
<gene>
    <name evidence="1" type="ORF">N288_01460</name>
</gene>
<dbReference type="Proteomes" id="UP000017805">
    <property type="component" value="Chromosome"/>
</dbReference>
<evidence type="ECO:0000313" key="2">
    <source>
        <dbReference type="Proteomes" id="UP000017805"/>
    </source>
</evidence>
<keyword evidence="2" id="KW-1185">Reference proteome</keyword>